<dbReference type="RefSeq" id="WP_184176645.1">
    <property type="nucleotide sequence ID" value="NZ_JACHGF010000007.1"/>
</dbReference>
<name>A0A840U1H5_9BACT</name>
<dbReference type="NCBIfam" id="NF038402">
    <property type="entry name" value="TroA_like"/>
    <property type="match status" value="1"/>
</dbReference>
<dbReference type="PANTHER" id="PTHR30535:SF35">
    <property type="entry name" value="PERIPLASMIC BINDING PROTEIN"/>
    <property type="match status" value="1"/>
</dbReference>
<dbReference type="AlphaFoldDB" id="A0A840U1H5"/>
<evidence type="ECO:0000313" key="3">
    <source>
        <dbReference type="EMBL" id="MBB5285980.1"/>
    </source>
</evidence>
<dbReference type="InterPro" id="IPR054828">
    <property type="entry name" value="Vit_B12_bind_prot"/>
</dbReference>
<dbReference type="Proteomes" id="UP000557307">
    <property type="component" value="Unassembled WGS sequence"/>
</dbReference>
<dbReference type="InterPro" id="IPR002491">
    <property type="entry name" value="ABC_transptr_periplasmic_BD"/>
</dbReference>
<evidence type="ECO:0000313" key="4">
    <source>
        <dbReference type="Proteomes" id="UP000557307"/>
    </source>
</evidence>
<keyword evidence="4" id="KW-1185">Reference proteome</keyword>
<proteinExistence type="predicted"/>
<protein>
    <submittedName>
        <fullName evidence="3">ABC-type Fe3+-hydroxamate transport system substrate-binding protein</fullName>
    </submittedName>
</protein>
<gene>
    <name evidence="3" type="ORF">HNQ92_004140</name>
</gene>
<dbReference type="PROSITE" id="PS50983">
    <property type="entry name" value="FE_B12_PBP"/>
    <property type="match status" value="1"/>
</dbReference>
<organism evidence="3 4">
    <name type="scientific">Rhabdobacter roseus</name>
    <dbReference type="NCBI Taxonomy" id="1655419"/>
    <lineage>
        <taxon>Bacteria</taxon>
        <taxon>Pseudomonadati</taxon>
        <taxon>Bacteroidota</taxon>
        <taxon>Cytophagia</taxon>
        <taxon>Cytophagales</taxon>
        <taxon>Cytophagaceae</taxon>
        <taxon>Rhabdobacter</taxon>
    </lineage>
</organism>
<dbReference type="EMBL" id="JACHGF010000007">
    <property type="protein sequence ID" value="MBB5285980.1"/>
    <property type="molecule type" value="Genomic_DNA"/>
</dbReference>
<comment type="caution">
    <text evidence="3">The sequence shown here is derived from an EMBL/GenBank/DDBJ whole genome shotgun (WGS) entry which is preliminary data.</text>
</comment>
<dbReference type="Gene3D" id="3.40.50.1980">
    <property type="entry name" value="Nitrogenase molybdenum iron protein domain"/>
    <property type="match status" value="2"/>
</dbReference>
<dbReference type="PANTHER" id="PTHR30535">
    <property type="entry name" value="VITAMIN B12-BINDING PROTEIN"/>
    <property type="match status" value="1"/>
</dbReference>
<sequence length="264" mass="30144">MQTFTDQTGHDIYLEVPPQRVVSLVPSQTELLFDLGLNAEVVGLTKYCRYPESKVRHKAVVGGTKDVDLALVRALAPDLIIGNKEENTQEAIEQLRRDFPVWTSDVRDLPAAGQMMRALGTLVDKEASAHWIASKIEERFAELASEQISQLQRRRVAYLIWRKPWMVAAADTFIHHLLEKAGFTNAFAQQQRYPTCTAEELRQAQPEVVFLSSEPYPFKEKHLTELRQICPHASVKLVDGELFSWYGSRLLRTPSYLRHLRSSL</sequence>
<keyword evidence="1" id="KW-0732">Signal</keyword>
<reference evidence="3 4" key="1">
    <citation type="submission" date="2020-08" db="EMBL/GenBank/DDBJ databases">
        <title>Genomic Encyclopedia of Type Strains, Phase IV (KMG-IV): sequencing the most valuable type-strain genomes for metagenomic binning, comparative biology and taxonomic classification.</title>
        <authorList>
            <person name="Goeker M."/>
        </authorList>
    </citation>
    <scope>NUCLEOTIDE SEQUENCE [LARGE SCALE GENOMIC DNA]</scope>
    <source>
        <strain evidence="3 4">DSM 105074</strain>
    </source>
</reference>
<feature type="domain" description="Fe/B12 periplasmic-binding" evidence="2">
    <location>
        <begin position="20"/>
        <end position="264"/>
    </location>
</feature>
<accession>A0A840U1H5</accession>
<dbReference type="Pfam" id="PF01497">
    <property type="entry name" value="Peripla_BP_2"/>
    <property type="match status" value="1"/>
</dbReference>
<dbReference type="SUPFAM" id="SSF53807">
    <property type="entry name" value="Helical backbone' metal receptor"/>
    <property type="match status" value="1"/>
</dbReference>
<dbReference type="InterPro" id="IPR050902">
    <property type="entry name" value="ABC_Transporter_SBP"/>
</dbReference>
<evidence type="ECO:0000256" key="1">
    <source>
        <dbReference type="ARBA" id="ARBA00022729"/>
    </source>
</evidence>
<evidence type="ECO:0000259" key="2">
    <source>
        <dbReference type="PROSITE" id="PS50983"/>
    </source>
</evidence>